<dbReference type="GO" id="GO:0005886">
    <property type="term" value="C:plasma membrane"/>
    <property type="evidence" value="ECO:0007669"/>
    <property type="project" value="UniProtKB-SubCell"/>
</dbReference>
<keyword evidence="10 11" id="KW-0472">Membrane</keyword>
<evidence type="ECO:0000259" key="12">
    <source>
        <dbReference type="Pfam" id="PF00892"/>
    </source>
</evidence>
<dbReference type="Proteomes" id="UP000298438">
    <property type="component" value="Unassembled WGS sequence"/>
</dbReference>
<feature type="transmembrane region" description="Helical" evidence="11">
    <location>
        <begin position="212"/>
        <end position="231"/>
    </location>
</feature>
<dbReference type="SUPFAM" id="SSF103481">
    <property type="entry name" value="Multidrug resistance efflux transporter EmrE"/>
    <property type="match status" value="2"/>
</dbReference>
<dbReference type="EMBL" id="SPVF01000106">
    <property type="protein sequence ID" value="TFW22424.1"/>
    <property type="molecule type" value="Genomic_DNA"/>
</dbReference>
<keyword evidence="14" id="KW-1185">Reference proteome</keyword>
<keyword evidence="7" id="KW-0448">Lipopolysaccharide biosynthesis</keyword>
<dbReference type="InterPro" id="IPR000390">
    <property type="entry name" value="Small_drug/metabolite_transptr"/>
</dbReference>
<feature type="transmembrane region" description="Helical" evidence="11">
    <location>
        <begin position="116"/>
        <end position="134"/>
    </location>
</feature>
<evidence type="ECO:0000256" key="11">
    <source>
        <dbReference type="SAM" id="Phobius"/>
    </source>
</evidence>
<evidence type="ECO:0000256" key="4">
    <source>
        <dbReference type="ARBA" id="ARBA00022519"/>
    </source>
</evidence>
<feature type="domain" description="EamA" evidence="12">
    <location>
        <begin position="6"/>
        <end position="132"/>
    </location>
</feature>
<dbReference type="Pfam" id="PF00892">
    <property type="entry name" value="EamA"/>
    <property type="match status" value="2"/>
</dbReference>
<keyword evidence="6 11" id="KW-0812">Transmembrane</keyword>
<dbReference type="PANTHER" id="PTHR30561:SF9">
    <property type="entry name" value="4-AMINO-4-DEOXY-L-ARABINOSE-PHOSPHOUNDECAPRENOL FLIPPASE SUBUNIT ARNF-RELATED"/>
    <property type="match status" value="1"/>
</dbReference>
<dbReference type="InterPro" id="IPR037185">
    <property type="entry name" value="EmrE-like"/>
</dbReference>
<dbReference type="RefSeq" id="WP_135206649.1">
    <property type="nucleotide sequence ID" value="NZ_SPVF01000106.1"/>
</dbReference>
<dbReference type="OrthoDB" id="9783707at2"/>
<sequence>MSGTVVAAVLCAALFHAIWNAIIKGGRDVLLGTALVSTGAGVMAGAALLVLPLPPPAPDSWPFAAASSIIQVVYCALLAETYRQGDVSFSYPLMRGTAPLLVAVASLPLAHERLHMGQWLAIACICGGILAICADRHRRGEAHGRALPYALTVAVLIASYTLVDGIGVRRSGAAVAYVLWIFLLTGIGFLLYTIARTGTRRLLSYGLGHPRAFFIGGLGSLGSYGIAVWAMTRAPVATVAALRETSILFATAIAGLVLKEKISRTRVAAVTAIACGAVLMRLA</sequence>
<feature type="transmembrane region" description="Helical" evidence="11">
    <location>
        <begin position="6"/>
        <end position="23"/>
    </location>
</feature>
<reference evidence="13 14" key="1">
    <citation type="submission" date="2019-03" db="EMBL/GenBank/DDBJ databases">
        <title>Draft Genome Sequence of Massilia arenosa sp. nov., a Novel Massilia Species Isolated from a Sandy-loam Maize Soil.</title>
        <authorList>
            <person name="Raths R."/>
            <person name="Peta V."/>
            <person name="Bucking H."/>
        </authorList>
    </citation>
    <scope>NUCLEOTIDE SEQUENCE [LARGE SCALE GENOMIC DNA]</scope>
    <source>
        <strain evidence="13 14">MC02</strain>
    </source>
</reference>
<evidence type="ECO:0000256" key="5">
    <source>
        <dbReference type="ARBA" id="ARBA00022556"/>
    </source>
</evidence>
<gene>
    <name evidence="13" type="ORF">E4L96_07795</name>
</gene>
<comment type="subcellular location">
    <subcellularLocation>
        <location evidence="1">Cell membrane</location>
        <topology evidence="1">Multi-pass membrane protein</topology>
    </subcellularLocation>
</comment>
<feature type="transmembrane region" description="Helical" evidence="11">
    <location>
        <begin position="60"/>
        <end position="79"/>
    </location>
</feature>
<dbReference type="AlphaFoldDB" id="A0A4Y9SFU5"/>
<proteinExistence type="predicted"/>
<dbReference type="InterPro" id="IPR000620">
    <property type="entry name" value="EamA_dom"/>
</dbReference>
<dbReference type="Gene3D" id="1.10.3730.20">
    <property type="match status" value="2"/>
</dbReference>
<evidence type="ECO:0000256" key="10">
    <source>
        <dbReference type="ARBA" id="ARBA00023136"/>
    </source>
</evidence>
<organism evidence="13 14">
    <name type="scientific">Zemynaea arenosa</name>
    <dbReference type="NCBI Taxonomy" id="2561931"/>
    <lineage>
        <taxon>Bacteria</taxon>
        <taxon>Pseudomonadati</taxon>
        <taxon>Pseudomonadota</taxon>
        <taxon>Betaproteobacteria</taxon>
        <taxon>Burkholderiales</taxon>
        <taxon>Oxalobacteraceae</taxon>
        <taxon>Telluria group</taxon>
        <taxon>Zemynaea</taxon>
    </lineage>
</organism>
<evidence type="ECO:0000256" key="8">
    <source>
        <dbReference type="ARBA" id="ARBA00022989"/>
    </source>
</evidence>
<comment type="caution">
    <text evidence="13">The sequence shown here is derived from an EMBL/GenBank/DDBJ whole genome shotgun (WGS) entry which is preliminary data.</text>
</comment>
<feature type="transmembrane region" description="Helical" evidence="11">
    <location>
        <begin position="174"/>
        <end position="192"/>
    </location>
</feature>
<protein>
    <submittedName>
        <fullName evidence="13">EamA family transporter</fullName>
    </submittedName>
</protein>
<dbReference type="PANTHER" id="PTHR30561">
    <property type="entry name" value="SMR FAMILY PROTON-DEPENDENT DRUG EFFLUX TRANSPORTER SUGE"/>
    <property type="match status" value="1"/>
</dbReference>
<dbReference type="GO" id="GO:0022857">
    <property type="term" value="F:transmembrane transporter activity"/>
    <property type="evidence" value="ECO:0007669"/>
    <property type="project" value="InterPro"/>
</dbReference>
<evidence type="ECO:0000256" key="1">
    <source>
        <dbReference type="ARBA" id="ARBA00004651"/>
    </source>
</evidence>
<evidence type="ECO:0000256" key="9">
    <source>
        <dbReference type="ARBA" id="ARBA00023098"/>
    </source>
</evidence>
<keyword evidence="9" id="KW-0443">Lipid metabolism</keyword>
<evidence type="ECO:0000256" key="2">
    <source>
        <dbReference type="ARBA" id="ARBA00022475"/>
    </source>
</evidence>
<feature type="transmembrane region" description="Helical" evidence="11">
    <location>
        <begin position="30"/>
        <end position="54"/>
    </location>
</feature>
<dbReference type="GO" id="GO:0009103">
    <property type="term" value="P:lipopolysaccharide biosynthetic process"/>
    <property type="evidence" value="ECO:0007669"/>
    <property type="project" value="UniProtKB-KW"/>
</dbReference>
<keyword evidence="8 11" id="KW-1133">Transmembrane helix</keyword>
<evidence type="ECO:0000256" key="3">
    <source>
        <dbReference type="ARBA" id="ARBA00022516"/>
    </source>
</evidence>
<evidence type="ECO:0000256" key="7">
    <source>
        <dbReference type="ARBA" id="ARBA00022985"/>
    </source>
</evidence>
<accession>A0A4Y9SFU5</accession>
<evidence type="ECO:0000313" key="14">
    <source>
        <dbReference type="Proteomes" id="UP000298438"/>
    </source>
</evidence>
<feature type="transmembrane region" description="Helical" evidence="11">
    <location>
        <begin position="146"/>
        <end position="168"/>
    </location>
</feature>
<feature type="transmembrane region" description="Helical" evidence="11">
    <location>
        <begin position="237"/>
        <end position="258"/>
    </location>
</feature>
<evidence type="ECO:0000256" key="6">
    <source>
        <dbReference type="ARBA" id="ARBA00022692"/>
    </source>
</evidence>
<keyword evidence="5" id="KW-0441">Lipid A biosynthesis</keyword>
<dbReference type="GO" id="GO:0009245">
    <property type="term" value="P:lipid A biosynthetic process"/>
    <property type="evidence" value="ECO:0007669"/>
    <property type="project" value="UniProtKB-KW"/>
</dbReference>
<evidence type="ECO:0000313" key="13">
    <source>
        <dbReference type="EMBL" id="TFW22424.1"/>
    </source>
</evidence>
<feature type="domain" description="EamA" evidence="12">
    <location>
        <begin position="147"/>
        <end position="280"/>
    </location>
</feature>
<keyword evidence="2" id="KW-1003">Cell membrane</keyword>
<feature type="transmembrane region" description="Helical" evidence="11">
    <location>
        <begin position="91"/>
        <end position="110"/>
    </location>
</feature>
<keyword evidence="3" id="KW-0444">Lipid biosynthesis</keyword>
<name>A0A4Y9SFU5_9BURK</name>
<keyword evidence="4" id="KW-0997">Cell inner membrane</keyword>